<dbReference type="InterPro" id="IPR051673">
    <property type="entry name" value="SSDNA_exonuclease_RecJ"/>
</dbReference>
<evidence type="ECO:0000256" key="1">
    <source>
        <dbReference type="ARBA" id="ARBA00005915"/>
    </source>
</evidence>
<comment type="similarity">
    <text evidence="1">Belongs to the RecJ family.</text>
</comment>
<dbReference type="SUPFAM" id="SSF64182">
    <property type="entry name" value="DHH phosphoesterases"/>
    <property type="match status" value="1"/>
</dbReference>
<proteinExistence type="inferred from homology"/>
<comment type="caution">
    <text evidence="9">The sequence shown here is derived from an EMBL/GenBank/DDBJ whole genome shotgun (WGS) entry which is preliminary data.</text>
</comment>
<evidence type="ECO:0000259" key="8">
    <source>
        <dbReference type="Pfam" id="PF17768"/>
    </source>
</evidence>
<feature type="domain" description="DDH" evidence="6">
    <location>
        <begin position="73"/>
        <end position="203"/>
    </location>
</feature>
<evidence type="ECO:0000256" key="2">
    <source>
        <dbReference type="ARBA" id="ARBA00019841"/>
    </source>
</evidence>
<dbReference type="Proteomes" id="UP000230062">
    <property type="component" value="Unassembled WGS sequence"/>
</dbReference>
<dbReference type="GO" id="GO:0006281">
    <property type="term" value="P:DNA repair"/>
    <property type="evidence" value="ECO:0007669"/>
    <property type="project" value="InterPro"/>
</dbReference>
<evidence type="ECO:0000313" key="9">
    <source>
        <dbReference type="EMBL" id="PJA49480.1"/>
    </source>
</evidence>
<keyword evidence="4" id="KW-0378">Hydrolase</keyword>
<dbReference type="AlphaFoldDB" id="A0A2M7XLI5"/>
<dbReference type="GO" id="GO:0008409">
    <property type="term" value="F:5'-3' exonuclease activity"/>
    <property type="evidence" value="ECO:0007669"/>
    <property type="project" value="InterPro"/>
</dbReference>
<dbReference type="EMBL" id="PFWP01000054">
    <property type="protein sequence ID" value="PJA49480.1"/>
    <property type="molecule type" value="Genomic_DNA"/>
</dbReference>
<evidence type="ECO:0000256" key="3">
    <source>
        <dbReference type="ARBA" id="ARBA00022722"/>
    </source>
</evidence>
<dbReference type="PANTHER" id="PTHR30255:SF2">
    <property type="entry name" value="SINGLE-STRANDED-DNA-SPECIFIC EXONUCLEASE RECJ"/>
    <property type="match status" value="1"/>
</dbReference>
<keyword evidence="3" id="KW-0540">Nuclease</keyword>
<feature type="domain" description="RecJ OB" evidence="8">
    <location>
        <begin position="429"/>
        <end position="537"/>
    </location>
</feature>
<evidence type="ECO:0000313" key="10">
    <source>
        <dbReference type="Proteomes" id="UP000230062"/>
    </source>
</evidence>
<evidence type="ECO:0000259" key="7">
    <source>
        <dbReference type="Pfam" id="PF02272"/>
    </source>
</evidence>
<evidence type="ECO:0000256" key="4">
    <source>
        <dbReference type="ARBA" id="ARBA00022801"/>
    </source>
</evidence>
<reference evidence="10" key="1">
    <citation type="submission" date="2017-09" db="EMBL/GenBank/DDBJ databases">
        <title>Depth-based differentiation of microbial function through sediment-hosted aquifers and enrichment of novel symbionts in the deep terrestrial subsurface.</title>
        <authorList>
            <person name="Probst A.J."/>
            <person name="Ladd B."/>
            <person name="Jarett J.K."/>
            <person name="Geller-Mcgrath D.E."/>
            <person name="Sieber C.M.K."/>
            <person name="Emerson J.B."/>
            <person name="Anantharaman K."/>
            <person name="Thomas B.C."/>
            <person name="Malmstrom R."/>
            <person name="Stieglmeier M."/>
            <person name="Klingl A."/>
            <person name="Woyke T."/>
            <person name="Ryan C.M."/>
            <person name="Banfield J.F."/>
        </authorList>
    </citation>
    <scope>NUCLEOTIDE SEQUENCE [LARGE SCALE GENOMIC DNA]</scope>
</reference>
<dbReference type="InterPro" id="IPR003156">
    <property type="entry name" value="DHHA1_dom"/>
</dbReference>
<dbReference type="InterPro" id="IPR038763">
    <property type="entry name" value="DHH_sf"/>
</dbReference>
<dbReference type="InterPro" id="IPR041122">
    <property type="entry name" value="RecJ_OB"/>
</dbReference>
<dbReference type="Pfam" id="PF17768">
    <property type="entry name" value="RecJ_OB"/>
    <property type="match status" value="1"/>
</dbReference>
<dbReference type="PANTHER" id="PTHR30255">
    <property type="entry name" value="SINGLE-STRANDED-DNA-SPECIFIC EXONUCLEASE RECJ"/>
    <property type="match status" value="1"/>
</dbReference>
<dbReference type="Gene3D" id="2.40.50.460">
    <property type="match status" value="1"/>
</dbReference>
<sequence length="543" mass="60964">MNTVKWRILSKTKNKEIIKILLANRGLKGKKEIEEFLNPKKPEELTSKEVGLDLAQIKKAVQRIKKAIKKNEKIIVYGDYDTDGVCGTAILWETLHRLKANVLPFIPKREEGYGLKVERIEAMAKEGVKLIITVDQGIVAYLQVERANKLDVDVIITDHHVLGEKKPKALAIVHTTQLAGCGVAWFLAKHLQGKSDLDLVTIGTITDMVSLIGPNRSLVKYGLKILQKSQRPGLLALFDFAGLNKNKIGVFEVGYIIGPRINAAGRMDDPMESLRLICTPDENRAISLAQKIDQRNRERQILTEKTVIHAREIWLKEGRGNNLIFVGDESYQEGVVGLVASRLSEEFYRPAVVLSLGKEFSKASARSIKEFNIIEALRSCAEILVAHGGHPRAAGLTVETTKITLLKERLMKIAQDRLKNQDLSPTLKIDLELNLEEVNFELYQQIMKLEPFGQDNPQPIFMSRQVSVVDARTVGNGQKHLKLRLASPLSRCVFEAIAFGLGNLFPQLATSAKIDIVYNLLVDEWNEHQRLQLKIKDIRMTGV</sequence>
<protein>
    <recommendedName>
        <fullName evidence="2">Single-stranded-DNA-specific exonuclease RecJ</fullName>
    </recommendedName>
</protein>
<dbReference type="Pfam" id="PF02272">
    <property type="entry name" value="DHHA1"/>
    <property type="match status" value="1"/>
</dbReference>
<keyword evidence="5 9" id="KW-0269">Exonuclease</keyword>
<accession>A0A2M7XLI5</accession>
<gene>
    <name evidence="9" type="primary">recJ</name>
    <name evidence="9" type="ORF">CO169_01880</name>
</gene>
<dbReference type="Gene3D" id="3.90.1640.30">
    <property type="match status" value="1"/>
</dbReference>
<evidence type="ECO:0000256" key="5">
    <source>
        <dbReference type="ARBA" id="ARBA00022839"/>
    </source>
</evidence>
<dbReference type="GO" id="GO:0003676">
    <property type="term" value="F:nucleic acid binding"/>
    <property type="evidence" value="ECO:0007669"/>
    <property type="project" value="InterPro"/>
</dbReference>
<organism evidence="9 10">
    <name type="scientific">Candidatus Shapirobacteria bacterium CG_4_9_14_3_um_filter_39_13</name>
    <dbReference type="NCBI Taxonomy" id="1974479"/>
    <lineage>
        <taxon>Bacteria</taxon>
        <taxon>Candidatus Shapironibacteriota</taxon>
    </lineage>
</organism>
<dbReference type="InterPro" id="IPR004610">
    <property type="entry name" value="RecJ"/>
</dbReference>
<dbReference type="InterPro" id="IPR001667">
    <property type="entry name" value="DDH_dom"/>
</dbReference>
<name>A0A2M7XLI5_9BACT</name>
<dbReference type="GO" id="GO:0006310">
    <property type="term" value="P:DNA recombination"/>
    <property type="evidence" value="ECO:0007669"/>
    <property type="project" value="InterPro"/>
</dbReference>
<feature type="domain" description="DHHA1" evidence="7">
    <location>
        <begin position="325"/>
        <end position="411"/>
    </location>
</feature>
<dbReference type="Pfam" id="PF01368">
    <property type="entry name" value="DHH"/>
    <property type="match status" value="1"/>
</dbReference>
<dbReference type="NCBIfam" id="TIGR00644">
    <property type="entry name" value="recJ"/>
    <property type="match status" value="1"/>
</dbReference>
<evidence type="ECO:0000259" key="6">
    <source>
        <dbReference type="Pfam" id="PF01368"/>
    </source>
</evidence>